<organism evidence="2 3">
    <name type="scientific">Deinococcus cellulosilyticus (strain DSM 18568 / NBRC 106333 / KACC 11606 / 5516J-15)</name>
    <dbReference type="NCBI Taxonomy" id="1223518"/>
    <lineage>
        <taxon>Bacteria</taxon>
        <taxon>Thermotogati</taxon>
        <taxon>Deinococcota</taxon>
        <taxon>Deinococci</taxon>
        <taxon>Deinococcales</taxon>
        <taxon>Deinococcaceae</taxon>
        <taxon>Deinococcus</taxon>
    </lineage>
</organism>
<dbReference type="AlphaFoldDB" id="A0A511N297"/>
<dbReference type="PANTHER" id="PTHR33169">
    <property type="entry name" value="PADR-FAMILY TRANSCRIPTIONAL REGULATOR"/>
    <property type="match status" value="1"/>
</dbReference>
<dbReference type="InterPro" id="IPR036390">
    <property type="entry name" value="WH_DNA-bd_sf"/>
</dbReference>
<protein>
    <submittedName>
        <fullName evidence="2">PadR family transcriptional regulator</fullName>
    </submittedName>
</protein>
<feature type="domain" description="Transcription regulator PadR N-terminal" evidence="1">
    <location>
        <begin position="14"/>
        <end position="87"/>
    </location>
</feature>
<gene>
    <name evidence="2" type="ORF">DC3_21610</name>
</gene>
<evidence type="ECO:0000313" key="2">
    <source>
        <dbReference type="EMBL" id="GEM46526.1"/>
    </source>
</evidence>
<dbReference type="SUPFAM" id="SSF46785">
    <property type="entry name" value="Winged helix' DNA-binding domain"/>
    <property type="match status" value="1"/>
</dbReference>
<dbReference type="Pfam" id="PF03551">
    <property type="entry name" value="PadR"/>
    <property type="match status" value="1"/>
</dbReference>
<evidence type="ECO:0000313" key="3">
    <source>
        <dbReference type="Proteomes" id="UP000321306"/>
    </source>
</evidence>
<sequence>MSQHMLKGHLDMILLSIIEPEPTYGLRIIQEAQLRTEGYFDFKEGSLYPALHRLVEQGFLSTEMRPSSTGGAPRKYYCITESGKKELVQKREEWKTFSRAVNNLGGIG</sequence>
<keyword evidence="3" id="KW-1185">Reference proteome</keyword>
<accession>A0A511N297</accession>
<reference evidence="2 3" key="1">
    <citation type="submission" date="2019-07" db="EMBL/GenBank/DDBJ databases">
        <title>Whole genome shotgun sequence of Deinococcus cellulosilyticus NBRC 106333.</title>
        <authorList>
            <person name="Hosoyama A."/>
            <person name="Uohara A."/>
            <person name="Ohji S."/>
            <person name="Ichikawa N."/>
        </authorList>
    </citation>
    <scope>NUCLEOTIDE SEQUENCE [LARGE SCALE GENOMIC DNA]</scope>
    <source>
        <strain evidence="2 3">NBRC 106333</strain>
    </source>
</reference>
<dbReference type="OrthoDB" id="9808017at2"/>
<name>A0A511N297_DEIC1</name>
<dbReference type="PANTHER" id="PTHR33169:SF14">
    <property type="entry name" value="TRANSCRIPTIONAL REGULATOR RV3488"/>
    <property type="match status" value="1"/>
</dbReference>
<dbReference type="Gene3D" id="1.10.10.10">
    <property type="entry name" value="Winged helix-like DNA-binding domain superfamily/Winged helix DNA-binding domain"/>
    <property type="match status" value="1"/>
</dbReference>
<dbReference type="InterPro" id="IPR005149">
    <property type="entry name" value="Tscrpt_reg_PadR_N"/>
</dbReference>
<dbReference type="InterPro" id="IPR036388">
    <property type="entry name" value="WH-like_DNA-bd_sf"/>
</dbReference>
<proteinExistence type="predicted"/>
<dbReference type="RefSeq" id="WP_146884434.1">
    <property type="nucleotide sequence ID" value="NZ_BJXB01000008.1"/>
</dbReference>
<dbReference type="InterPro" id="IPR052509">
    <property type="entry name" value="Metal_resp_DNA-bind_regulator"/>
</dbReference>
<evidence type="ECO:0000259" key="1">
    <source>
        <dbReference type="Pfam" id="PF03551"/>
    </source>
</evidence>
<comment type="caution">
    <text evidence="2">The sequence shown here is derived from an EMBL/GenBank/DDBJ whole genome shotgun (WGS) entry which is preliminary data.</text>
</comment>
<dbReference type="EMBL" id="BJXB01000008">
    <property type="protein sequence ID" value="GEM46526.1"/>
    <property type="molecule type" value="Genomic_DNA"/>
</dbReference>
<dbReference type="Proteomes" id="UP000321306">
    <property type="component" value="Unassembled WGS sequence"/>
</dbReference>